<evidence type="ECO:0000313" key="3">
    <source>
        <dbReference type="Proteomes" id="UP000290253"/>
    </source>
</evidence>
<keyword evidence="3" id="KW-1185">Reference proteome</keyword>
<gene>
    <name evidence="2" type="ORF">ESZ00_09275</name>
</gene>
<dbReference type="Gene3D" id="3.10.450.50">
    <property type="match status" value="1"/>
</dbReference>
<accession>A0A4Q1SKL5</accession>
<feature type="domain" description="DUF4440" evidence="1">
    <location>
        <begin position="47"/>
        <end position="153"/>
    </location>
</feature>
<dbReference type="OrthoDB" id="123109at2"/>
<evidence type="ECO:0000313" key="2">
    <source>
        <dbReference type="EMBL" id="RXS98015.1"/>
    </source>
</evidence>
<dbReference type="EMBL" id="SDMK01000001">
    <property type="protein sequence ID" value="RXS98015.1"/>
    <property type="molecule type" value="Genomic_DNA"/>
</dbReference>
<evidence type="ECO:0000259" key="1">
    <source>
        <dbReference type="Pfam" id="PF14534"/>
    </source>
</evidence>
<reference evidence="2 3" key="1">
    <citation type="journal article" date="2016" name="Int. J. Syst. Evol. Microbiol.">
        <title>Acidipila dinghuensis sp. nov., an acidobacterium isolated from forest soil.</title>
        <authorList>
            <person name="Jiang Y.W."/>
            <person name="Wang J."/>
            <person name="Chen M.H."/>
            <person name="Lv Y.Y."/>
            <person name="Qiu L.H."/>
        </authorList>
    </citation>
    <scope>NUCLEOTIDE SEQUENCE [LARGE SCALE GENOMIC DNA]</scope>
    <source>
        <strain evidence="2 3">DHOF10</strain>
    </source>
</reference>
<dbReference type="SUPFAM" id="SSF54427">
    <property type="entry name" value="NTF2-like"/>
    <property type="match status" value="1"/>
</dbReference>
<organism evidence="2 3">
    <name type="scientific">Silvibacterium dinghuense</name>
    <dbReference type="NCBI Taxonomy" id="1560006"/>
    <lineage>
        <taxon>Bacteria</taxon>
        <taxon>Pseudomonadati</taxon>
        <taxon>Acidobacteriota</taxon>
        <taxon>Terriglobia</taxon>
        <taxon>Terriglobales</taxon>
        <taxon>Acidobacteriaceae</taxon>
        <taxon>Silvibacterium</taxon>
    </lineage>
</organism>
<sequence length="171" mass="19132">MRPLRHFPASSRRIAVALLLLGALTMALPREGRALPHHEGHAIHKEIEALEEQWRQALISNNVGQMDHLLADDYIGISANGTVETKAESLAQRRAGTMRITALDITDMKVRVYGDTAVVTSQAHIEGTNGQSSIGGNYRYTRVYNRRLGQWKIVSFEASRMHDADARQHHD</sequence>
<dbReference type="InterPro" id="IPR032710">
    <property type="entry name" value="NTF2-like_dom_sf"/>
</dbReference>
<dbReference type="Pfam" id="PF14534">
    <property type="entry name" value="DUF4440"/>
    <property type="match status" value="1"/>
</dbReference>
<proteinExistence type="predicted"/>
<dbReference type="AlphaFoldDB" id="A0A4Q1SKL5"/>
<name>A0A4Q1SKL5_9BACT</name>
<dbReference type="InterPro" id="IPR027843">
    <property type="entry name" value="DUF4440"/>
</dbReference>
<comment type="caution">
    <text evidence="2">The sequence shown here is derived from an EMBL/GenBank/DDBJ whole genome shotgun (WGS) entry which is preliminary data.</text>
</comment>
<protein>
    <submittedName>
        <fullName evidence="2">Nuclear transport factor 2 family protein</fullName>
    </submittedName>
</protein>
<dbReference type="Proteomes" id="UP000290253">
    <property type="component" value="Unassembled WGS sequence"/>
</dbReference>